<dbReference type="Proteomes" id="UP000321567">
    <property type="component" value="Unassembled WGS sequence"/>
</dbReference>
<dbReference type="SUPFAM" id="SSF52172">
    <property type="entry name" value="CheY-like"/>
    <property type="match status" value="1"/>
</dbReference>
<evidence type="ECO:0000259" key="3">
    <source>
        <dbReference type="PROSITE" id="PS50110"/>
    </source>
</evidence>
<evidence type="ECO:0000313" key="5">
    <source>
        <dbReference type="Proteomes" id="UP000321567"/>
    </source>
</evidence>
<dbReference type="InterPro" id="IPR011006">
    <property type="entry name" value="CheY-like_superfamily"/>
</dbReference>
<dbReference type="PROSITE" id="PS50110">
    <property type="entry name" value="RESPONSE_REGULATORY"/>
    <property type="match status" value="1"/>
</dbReference>
<evidence type="ECO:0000256" key="2">
    <source>
        <dbReference type="PROSITE-ProRule" id="PRU00169"/>
    </source>
</evidence>
<dbReference type="GO" id="GO:0000160">
    <property type="term" value="P:phosphorelay signal transduction system"/>
    <property type="evidence" value="ECO:0007669"/>
    <property type="project" value="InterPro"/>
</dbReference>
<dbReference type="RefSeq" id="WP_147163942.1">
    <property type="nucleotide sequence ID" value="NZ_BJZO01000053.1"/>
</dbReference>
<dbReference type="Gene3D" id="3.40.50.2300">
    <property type="match status" value="1"/>
</dbReference>
<evidence type="ECO:0000256" key="1">
    <source>
        <dbReference type="ARBA" id="ARBA00022553"/>
    </source>
</evidence>
<dbReference type="EMBL" id="BJZO01000053">
    <property type="protein sequence ID" value="GEO81924.1"/>
    <property type="molecule type" value="Genomic_DNA"/>
</dbReference>
<feature type="modified residue" description="4-aspartylphosphate" evidence="2">
    <location>
        <position position="61"/>
    </location>
</feature>
<evidence type="ECO:0000313" key="4">
    <source>
        <dbReference type="EMBL" id="GEO81924.1"/>
    </source>
</evidence>
<comment type="caution">
    <text evidence="4">The sequence shown here is derived from an EMBL/GenBank/DDBJ whole genome shotgun (WGS) entry which is preliminary data.</text>
</comment>
<keyword evidence="5" id="KW-1185">Reference proteome</keyword>
<feature type="domain" description="Response regulatory" evidence="3">
    <location>
        <begin position="12"/>
        <end position="127"/>
    </location>
</feature>
<gene>
    <name evidence="4" type="ORF">ROR02_20550</name>
</gene>
<keyword evidence="1 2" id="KW-0597">Phosphoprotein</keyword>
<dbReference type="PANTHER" id="PTHR44591">
    <property type="entry name" value="STRESS RESPONSE REGULATOR PROTEIN 1"/>
    <property type="match status" value="1"/>
</dbReference>
<dbReference type="Pfam" id="PF00072">
    <property type="entry name" value="Response_reg"/>
    <property type="match status" value="1"/>
</dbReference>
<dbReference type="InterPro" id="IPR001789">
    <property type="entry name" value="Sig_transdc_resp-reg_receiver"/>
</dbReference>
<protein>
    <recommendedName>
        <fullName evidence="3">Response regulatory domain-containing protein</fullName>
    </recommendedName>
</protein>
<organism evidence="4 5">
    <name type="scientific">Pararhodospirillum oryzae</name>
    <dbReference type="NCBI Taxonomy" id="478448"/>
    <lineage>
        <taxon>Bacteria</taxon>
        <taxon>Pseudomonadati</taxon>
        <taxon>Pseudomonadota</taxon>
        <taxon>Alphaproteobacteria</taxon>
        <taxon>Rhodospirillales</taxon>
        <taxon>Rhodospirillaceae</taxon>
        <taxon>Pararhodospirillum</taxon>
    </lineage>
</organism>
<proteinExistence type="predicted"/>
<dbReference type="PANTHER" id="PTHR44591:SF23">
    <property type="entry name" value="CHEY SUBFAMILY"/>
    <property type="match status" value="1"/>
</dbReference>
<dbReference type="CDD" id="cd00156">
    <property type="entry name" value="REC"/>
    <property type="match status" value="1"/>
</dbReference>
<dbReference type="OrthoDB" id="9793549at2"/>
<accession>A0A512H8Z3</accession>
<dbReference type="InterPro" id="IPR050595">
    <property type="entry name" value="Bact_response_regulator"/>
</dbReference>
<dbReference type="AlphaFoldDB" id="A0A512H8Z3"/>
<name>A0A512H8Z3_9PROT</name>
<dbReference type="SMART" id="SM00448">
    <property type="entry name" value="REC"/>
    <property type="match status" value="1"/>
</dbReference>
<reference evidence="4 5" key="1">
    <citation type="submission" date="2019-07" db="EMBL/GenBank/DDBJ databases">
        <title>Whole genome shotgun sequence of Rhodospirillum oryzae NBRC 107573.</title>
        <authorList>
            <person name="Hosoyama A."/>
            <person name="Uohara A."/>
            <person name="Ohji S."/>
            <person name="Ichikawa N."/>
        </authorList>
    </citation>
    <scope>NUCLEOTIDE SEQUENCE [LARGE SCALE GENOMIC DNA]</scope>
    <source>
        <strain evidence="4 5">NBRC 107573</strain>
    </source>
</reference>
<sequence length="127" mass="14498">MQNYSSDSAPNVLLYAEDNVSERQILSHRLIDEGWTVIGVEDGDRTIAEVERHRPPVIVLDIDLPGFDGWRALHYINSIPRYRPRVIALSAFGFLEYEARRQGLACEAFFAKPINYQTLADFVGYPL</sequence>